<dbReference type="AlphaFoldDB" id="A0A811QD19"/>
<comment type="caution">
    <text evidence="8">The sequence shown here is derived from an EMBL/GenBank/DDBJ whole genome shotgun (WGS) entry which is preliminary data.</text>
</comment>
<feature type="compositionally biased region" description="Basic and acidic residues" evidence="3">
    <location>
        <begin position="189"/>
        <end position="208"/>
    </location>
</feature>
<evidence type="ECO:0008006" key="10">
    <source>
        <dbReference type="Google" id="ProtNLM"/>
    </source>
</evidence>
<gene>
    <name evidence="8" type="ORF">NCGR_LOCUS39781</name>
</gene>
<keyword evidence="4" id="KW-0812">Transmembrane</keyword>
<dbReference type="Proteomes" id="UP000604825">
    <property type="component" value="Unassembled WGS sequence"/>
</dbReference>
<evidence type="ECO:0000259" key="5">
    <source>
        <dbReference type="Pfam" id="PF00004"/>
    </source>
</evidence>
<comment type="cofactor">
    <cofactor evidence="1">
        <name>Mg(2+)</name>
        <dbReference type="ChEBI" id="CHEBI:18420"/>
    </cofactor>
</comment>
<dbReference type="PANTHER" id="PTHR23070">
    <property type="entry name" value="BCS1 AAA-TYPE ATPASE"/>
    <property type="match status" value="1"/>
</dbReference>
<dbReference type="GO" id="GO:0005524">
    <property type="term" value="F:ATP binding"/>
    <property type="evidence" value="ECO:0007669"/>
    <property type="project" value="InterPro"/>
</dbReference>
<evidence type="ECO:0000256" key="2">
    <source>
        <dbReference type="ARBA" id="ARBA00022842"/>
    </source>
</evidence>
<keyword evidence="9" id="KW-1185">Reference proteome</keyword>
<feature type="domain" description="AAA+ ATPase At3g28540-like C-terminal" evidence="7">
    <location>
        <begin position="341"/>
        <end position="406"/>
    </location>
</feature>
<evidence type="ECO:0000259" key="6">
    <source>
        <dbReference type="Pfam" id="PF14363"/>
    </source>
</evidence>
<dbReference type="GO" id="GO:0016887">
    <property type="term" value="F:ATP hydrolysis activity"/>
    <property type="evidence" value="ECO:0007669"/>
    <property type="project" value="InterPro"/>
</dbReference>
<dbReference type="InterPro" id="IPR025753">
    <property type="entry name" value="AAA_N_dom"/>
</dbReference>
<dbReference type="InterPro" id="IPR027417">
    <property type="entry name" value="P-loop_NTPase"/>
</dbReference>
<keyword evidence="4" id="KW-1133">Transmembrane helix</keyword>
<evidence type="ECO:0000313" key="8">
    <source>
        <dbReference type="EMBL" id="CAD6256272.1"/>
    </source>
</evidence>
<dbReference type="SUPFAM" id="SSF52540">
    <property type="entry name" value="P-loop containing nucleoside triphosphate hydrolases"/>
    <property type="match status" value="1"/>
</dbReference>
<dbReference type="EMBL" id="CAJGYO010000010">
    <property type="protein sequence ID" value="CAD6256272.1"/>
    <property type="molecule type" value="Genomic_DNA"/>
</dbReference>
<dbReference type="OrthoDB" id="10251412at2759"/>
<feature type="region of interest" description="Disordered" evidence="3">
    <location>
        <begin position="258"/>
        <end position="285"/>
    </location>
</feature>
<reference evidence="8" key="1">
    <citation type="submission" date="2020-10" db="EMBL/GenBank/DDBJ databases">
        <authorList>
            <person name="Han B."/>
            <person name="Lu T."/>
            <person name="Zhao Q."/>
            <person name="Huang X."/>
            <person name="Zhao Y."/>
        </authorList>
    </citation>
    <scope>NUCLEOTIDE SEQUENCE</scope>
</reference>
<keyword evidence="2" id="KW-0460">Magnesium</keyword>
<organism evidence="8 9">
    <name type="scientific">Miscanthus lutarioriparius</name>
    <dbReference type="NCBI Taxonomy" id="422564"/>
    <lineage>
        <taxon>Eukaryota</taxon>
        <taxon>Viridiplantae</taxon>
        <taxon>Streptophyta</taxon>
        <taxon>Embryophyta</taxon>
        <taxon>Tracheophyta</taxon>
        <taxon>Spermatophyta</taxon>
        <taxon>Magnoliopsida</taxon>
        <taxon>Liliopsida</taxon>
        <taxon>Poales</taxon>
        <taxon>Poaceae</taxon>
        <taxon>PACMAD clade</taxon>
        <taxon>Panicoideae</taxon>
        <taxon>Andropogonodae</taxon>
        <taxon>Andropogoneae</taxon>
        <taxon>Saccharinae</taxon>
        <taxon>Miscanthus</taxon>
    </lineage>
</organism>
<dbReference type="Pfam" id="PF25568">
    <property type="entry name" value="AAA_lid_At3g28540"/>
    <property type="match status" value="1"/>
</dbReference>
<dbReference type="Gene3D" id="3.40.50.300">
    <property type="entry name" value="P-loop containing nucleotide triphosphate hydrolases"/>
    <property type="match status" value="1"/>
</dbReference>
<sequence length="407" mass="46408">MATKELWAGIGSALAFLFTLITMAMNQSRIKVLINKISAYLNPYKQITIPEYGAERFQRSDLFVVVEAYLSDLCRELGARKLKAELESHMQKPQVSVDDNQEIIETFRGARLWWYADTESPKSNIICSRPGDEKRRFYRVAFHKRFHDLILDSYLPHLIDQDVTPSPGTASAASSPTTQAAAGAPTAADTRRSGATHREVHDDRRHGQPPELRYLRLGAHGGEEQHGAAEAPHRDQGKSIIVIEDIDCSVDLINKRRDMKADKKSDDQSDVKTMLQKKEDEKDDEDSKLTLSGVLNFIDGLWSACCQEERIFVFTTNYKDKLDPALIRRGRMDMHIEMSYCRYEAFKVLAHNYLDIDERQFFELFGEIHRLLEQVDMSPADVAEHLIRTEKKDAGACLESLVRDLKS</sequence>
<evidence type="ECO:0000259" key="7">
    <source>
        <dbReference type="Pfam" id="PF25568"/>
    </source>
</evidence>
<accession>A0A811QD19</accession>
<dbReference type="Pfam" id="PF00004">
    <property type="entry name" value="AAA"/>
    <property type="match status" value="1"/>
</dbReference>
<feature type="domain" description="ATPase AAA-type core" evidence="5">
    <location>
        <begin position="235"/>
        <end position="339"/>
    </location>
</feature>
<feature type="transmembrane region" description="Helical" evidence="4">
    <location>
        <begin position="6"/>
        <end position="26"/>
    </location>
</feature>
<feature type="region of interest" description="Disordered" evidence="3">
    <location>
        <begin position="165"/>
        <end position="210"/>
    </location>
</feature>
<feature type="compositionally biased region" description="Low complexity" evidence="3">
    <location>
        <begin position="165"/>
        <end position="188"/>
    </location>
</feature>
<name>A0A811QD19_9POAL</name>
<dbReference type="InterPro" id="IPR058017">
    <property type="entry name" value="At3g28540-like_C"/>
</dbReference>
<protein>
    <recommendedName>
        <fullName evidence="10">AAA-ATPase</fullName>
    </recommendedName>
</protein>
<keyword evidence="4" id="KW-0472">Membrane</keyword>
<dbReference type="InterPro" id="IPR050747">
    <property type="entry name" value="Mitochondrial_chaperone_BCS1"/>
</dbReference>
<evidence type="ECO:0000313" key="9">
    <source>
        <dbReference type="Proteomes" id="UP000604825"/>
    </source>
</evidence>
<evidence type="ECO:0000256" key="1">
    <source>
        <dbReference type="ARBA" id="ARBA00001946"/>
    </source>
</evidence>
<dbReference type="Gene3D" id="6.10.280.40">
    <property type="match status" value="1"/>
</dbReference>
<proteinExistence type="predicted"/>
<evidence type="ECO:0000256" key="3">
    <source>
        <dbReference type="SAM" id="MobiDB-lite"/>
    </source>
</evidence>
<dbReference type="InterPro" id="IPR003959">
    <property type="entry name" value="ATPase_AAA_core"/>
</dbReference>
<dbReference type="Pfam" id="PF14363">
    <property type="entry name" value="AAA_assoc"/>
    <property type="match status" value="1"/>
</dbReference>
<feature type="domain" description="AAA-type ATPase N-terminal" evidence="6">
    <location>
        <begin position="32"/>
        <end position="115"/>
    </location>
</feature>
<evidence type="ECO:0000256" key="4">
    <source>
        <dbReference type="SAM" id="Phobius"/>
    </source>
</evidence>